<dbReference type="PANTHER" id="PTHR24024:SF18">
    <property type="entry name" value="SHORT-CHAIN COLLAGEN C4-LIKE"/>
    <property type="match status" value="1"/>
</dbReference>
<keyword evidence="4" id="KW-1185">Reference proteome</keyword>
<dbReference type="InParanoid" id="C3YC46"/>
<evidence type="ECO:0000256" key="2">
    <source>
        <dbReference type="SAM" id="SignalP"/>
    </source>
</evidence>
<accession>C3YC46</accession>
<keyword evidence="1" id="KW-0430">Lectin</keyword>
<dbReference type="EMBL" id="GG666500">
    <property type="protein sequence ID" value="EEN62078.1"/>
    <property type="molecule type" value="Genomic_DNA"/>
</dbReference>
<organism>
    <name type="scientific">Branchiostoma floridae</name>
    <name type="common">Florida lancelet</name>
    <name type="synonym">Amphioxus</name>
    <dbReference type="NCBI Taxonomy" id="7739"/>
    <lineage>
        <taxon>Eukaryota</taxon>
        <taxon>Metazoa</taxon>
        <taxon>Chordata</taxon>
        <taxon>Cephalochordata</taxon>
        <taxon>Leptocardii</taxon>
        <taxon>Amphioxiformes</taxon>
        <taxon>Branchiostomatidae</taxon>
        <taxon>Branchiostoma</taxon>
    </lineage>
</organism>
<gene>
    <name evidence="5" type="primary">LOC118428378</name>
    <name evidence="3" type="ORF">BRAFLDRAFT_92088</name>
</gene>
<dbReference type="OrthoDB" id="6086925at2759"/>
<evidence type="ECO:0000313" key="4">
    <source>
        <dbReference type="Proteomes" id="UP000001554"/>
    </source>
</evidence>
<protein>
    <submittedName>
        <fullName evidence="5">Short-chain collagen C4-like</fullName>
    </submittedName>
</protein>
<sequence length="267" mass="28960">MPFRVFLLVFCIAVTSSCAHSGELDISPVVSHMNLADLVSYTNQLVDEVEKTEMELKKLQTGDIQEDEDARQMRKRNAVLASSGGVVTTYVHWGSKSCPGDGSLVYDGVVGGAYYSYYGSGTNLWCMPMTPIYQDAQPSSQSDRAYLYGAEYETSDFPPLSSLNQQDPPCAVCLIPRGTSMMLPAKESCPTGWTTEYVGYLMSAAYSNQARNEFICVKKDAEFVPGTSPDQNGALLYPVEGRCTNGGGIPCGPYVEGNELTCSVCSI</sequence>
<reference evidence="5" key="3">
    <citation type="submission" date="2025-04" db="UniProtKB">
        <authorList>
            <consortium name="RefSeq"/>
        </authorList>
    </citation>
    <scope>IDENTIFICATION</scope>
    <source>
        <strain evidence="5">S238N-H82</strain>
        <tissue evidence="5">Testes</tissue>
    </source>
</reference>
<feature type="chain" id="PRO_5044729175" evidence="2">
    <location>
        <begin position="20"/>
        <end position="267"/>
    </location>
</feature>
<dbReference type="Proteomes" id="UP000001554">
    <property type="component" value="Chromosome 13"/>
</dbReference>
<dbReference type="RefSeq" id="XP_035694308.1">
    <property type="nucleotide sequence ID" value="XM_035838415.1"/>
</dbReference>
<proteinExistence type="predicted"/>
<keyword evidence="2" id="KW-0732">Signal</keyword>
<dbReference type="GO" id="GO:0030246">
    <property type="term" value="F:carbohydrate binding"/>
    <property type="evidence" value="ECO:0007669"/>
    <property type="project" value="UniProtKB-KW"/>
</dbReference>
<name>C3YC46_BRAFL</name>
<dbReference type="OMA" id="RNEFICV"/>
<dbReference type="eggNOG" id="ENOG502S5AN">
    <property type="taxonomic scope" value="Eukaryota"/>
</dbReference>
<evidence type="ECO:0000313" key="5">
    <source>
        <dbReference type="RefSeq" id="XP_035694308.1"/>
    </source>
</evidence>
<feature type="signal peptide" evidence="2">
    <location>
        <begin position="1"/>
        <end position="19"/>
    </location>
</feature>
<reference evidence="4" key="2">
    <citation type="journal article" date="2020" name="Nat. Ecol. Evol.">
        <title>Deeply conserved synteny resolves early events in vertebrate evolution.</title>
        <authorList>
            <person name="Simakov O."/>
            <person name="Marletaz F."/>
            <person name="Yue J.X."/>
            <person name="O'Connell B."/>
            <person name="Jenkins J."/>
            <person name="Brandt A."/>
            <person name="Calef R."/>
            <person name="Tung C.H."/>
            <person name="Huang T.K."/>
            <person name="Schmutz J."/>
            <person name="Satoh N."/>
            <person name="Yu J.K."/>
            <person name="Putnam N.H."/>
            <person name="Green R.E."/>
            <person name="Rokhsar D.S."/>
        </authorList>
    </citation>
    <scope>NUCLEOTIDE SEQUENCE [LARGE SCALE GENOMIC DNA]</scope>
    <source>
        <strain evidence="4">S238N-H82</strain>
    </source>
</reference>
<dbReference type="AlphaFoldDB" id="C3YC46"/>
<dbReference type="PROSITE" id="PS51257">
    <property type="entry name" value="PROKAR_LIPOPROTEIN"/>
    <property type="match status" value="1"/>
</dbReference>
<dbReference type="PANTHER" id="PTHR24024">
    <property type="entry name" value="PULMONARY SURFACTANT-ASSOCIATED PROTEIN A"/>
    <property type="match status" value="1"/>
</dbReference>
<dbReference type="GO" id="GO:0005615">
    <property type="term" value="C:extracellular space"/>
    <property type="evidence" value="ECO:0000318"/>
    <property type="project" value="GO_Central"/>
</dbReference>
<dbReference type="GeneID" id="118428378"/>
<evidence type="ECO:0000313" key="3">
    <source>
        <dbReference type="EMBL" id="EEN62078.1"/>
    </source>
</evidence>
<dbReference type="InterPro" id="IPR051077">
    <property type="entry name" value="Ca-dependent_lectin"/>
</dbReference>
<evidence type="ECO:0000256" key="1">
    <source>
        <dbReference type="ARBA" id="ARBA00022734"/>
    </source>
</evidence>
<reference evidence="3" key="1">
    <citation type="journal article" date="2008" name="Nature">
        <title>The amphioxus genome and the evolution of the chordate karyotype.</title>
        <authorList>
            <consortium name="US DOE Joint Genome Institute (JGI-PGF)"/>
            <person name="Putnam N.H."/>
            <person name="Butts T."/>
            <person name="Ferrier D.E.K."/>
            <person name="Furlong R.F."/>
            <person name="Hellsten U."/>
            <person name="Kawashima T."/>
            <person name="Robinson-Rechavi M."/>
            <person name="Shoguchi E."/>
            <person name="Terry A."/>
            <person name="Yu J.-K."/>
            <person name="Benito-Gutierrez E.L."/>
            <person name="Dubchak I."/>
            <person name="Garcia-Fernandez J."/>
            <person name="Gibson-Brown J.J."/>
            <person name="Grigoriev I.V."/>
            <person name="Horton A.C."/>
            <person name="de Jong P.J."/>
            <person name="Jurka J."/>
            <person name="Kapitonov V.V."/>
            <person name="Kohara Y."/>
            <person name="Kuroki Y."/>
            <person name="Lindquist E."/>
            <person name="Lucas S."/>
            <person name="Osoegawa K."/>
            <person name="Pennacchio L.A."/>
            <person name="Salamov A.A."/>
            <person name="Satou Y."/>
            <person name="Sauka-Spengler T."/>
            <person name="Schmutz J."/>
            <person name="Shin-I T."/>
            <person name="Toyoda A."/>
            <person name="Bronner-Fraser M."/>
            <person name="Fujiyama A."/>
            <person name="Holland L.Z."/>
            <person name="Holland P.W.H."/>
            <person name="Satoh N."/>
            <person name="Rokhsar D.S."/>
        </authorList>
    </citation>
    <scope>NUCLEOTIDE SEQUENCE [LARGE SCALE GENOMIC DNA]</scope>
    <source>
        <strain evidence="3">S238N-H82</strain>
        <tissue evidence="3">Testes</tissue>
    </source>
</reference>
<dbReference type="KEGG" id="bfo:118428378"/>